<dbReference type="Proteomes" id="UP000189339">
    <property type="component" value="Unassembled WGS sequence"/>
</dbReference>
<accession>A0A1V2DRC1</accession>
<sequence>MNARHLSLFALDDPLLTIQPHPSEPGAEPDPNKETFDLCGKDGRVLGYVKTWMHADGFAGYVRFDLDGNIQQWEICGKPGSDLH</sequence>
<dbReference type="RefSeq" id="WP_076724659.1">
    <property type="nucleotide sequence ID" value="NZ_JABWTC010000004.1"/>
</dbReference>
<proteinExistence type="predicted"/>
<protein>
    <submittedName>
        <fullName evidence="1">Uncharacterized protein</fullName>
    </submittedName>
</protein>
<dbReference type="STRING" id="135739.BTO32_10870"/>
<organism evidence="1 2">
    <name type="scientific">Marinobacter lutaoensis</name>
    <dbReference type="NCBI Taxonomy" id="135739"/>
    <lineage>
        <taxon>Bacteria</taxon>
        <taxon>Pseudomonadati</taxon>
        <taxon>Pseudomonadota</taxon>
        <taxon>Gammaproteobacteria</taxon>
        <taxon>Pseudomonadales</taxon>
        <taxon>Marinobacteraceae</taxon>
        <taxon>Marinobacter</taxon>
    </lineage>
</organism>
<dbReference type="EMBL" id="MSCW01000007">
    <property type="protein sequence ID" value="ONF43182.1"/>
    <property type="molecule type" value="Genomic_DNA"/>
</dbReference>
<dbReference type="OrthoDB" id="6370618at2"/>
<reference evidence="1 2" key="1">
    <citation type="submission" date="2016-12" db="EMBL/GenBank/DDBJ databases">
        <title>Marinobacter lutaoensis whole genome sequencing.</title>
        <authorList>
            <person name="Verma A."/>
            <person name="Krishnamurthi S."/>
        </authorList>
    </citation>
    <scope>NUCLEOTIDE SEQUENCE [LARGE SCALE GENOMIC DNA]</scope>
    <source>
        <strain evidence="1 2">T5054</strain>
    </source>
</reference>
<name>A0A1V2DRC1_9GAMM</name>
<keyword evidence="2" id="KW-1185">Reference proteome</keyword>
<evidence type="ECO:0000313" key="1">
    <source>
        <dbReference type="EMBL" id="ONF43182.1"/>
    </source>
</evidence>
<gene>
    <name evidence="1" type="ORF">BTO32_10870</name>
</gene>
<comment type="caution">
    <text evidence="1">The sequence shown here is derived from an EMBL/GenBank/DDBJ whole genome shotgun (WGS) entry which is preliminary data.</text>
</comment>
<evidence type="ECO:0000313" key="2">
    <source>
        <dbReference type="Proteomes" id="UP000189339"/>
    </source>
</evidence>
<dbReference type="AlphaFoldDB" id="A0A1V2DRC1"/>